<comment type="caution">
    <text evidence="2">The sequence shown here is derived from an EMBL/GenBank/DDBJ whole genome shotgun (WGS) entry which is preliminary data.</text>
</comment>
<feature type="compositionally biased region" description="Basic and acidic residues" evidence="1">
    <location>
        <begin position="34"/>
        <end position="44"/>
    </location>
</feature>
<dbReference type="Proteomes" id="UP000249056">
    <property type="component" value="Unassembled WGS sequence"/>
</dbReference>
<organism evidence="2 3">
    <name type="scientific">Monilinia fructigena</name>
    <dbReference type="NCBI Taxonomy" id="38457"/>
    <lineage>
        <taxon>Eukaryota</taxon>
        <taxon>Fungi</taxon>
        <taxon>Dikarya</taxon>
        <taxon>Ascomycota</taxon>
        <taxon>Pezizomycotina</taxon>
        <taxon>Leotiomycetes</taxon>
        <taxon>Helotiales</taxon>
        <taxon>Sclerotiniaceae</taxon>
        <taxon>Monilinia</taxon>
    </lineage>
</organism>
<name>A0A395IXN4_9HELO</name>
<proteinExistence type="predicted"/>
<reference evidence="2 3" key="1">
    <citation type="submission" date="2018-06" db="EMBL/GenBank/DDBJ databases">
        <title>Genome Sequence of the Brown Rot Fungal Pathogen Monilinia fructigena.</title>
        <authorList>
            <person name="Landi L."/>
            <person name="De Miccolis Angelini R.M."/>
            <person name="Pollastro S."/>
            <person name="Abate D."/>
            <person name="Faretra F."/>
            <person name="Romanazzi G."/>
        </authorList>
    </citation>
    <scope>NUCLEOTIDE SEQUENCE [LARGE SCALE GENOMIC DNA]</scope>
    <source>
        <strain evidence="2 3">Mfrg269</strain>
    </source>
</reference>
<evidence type="ECO:0000313" key="2">
    <source>
        <dbReference type="EMBL" id="RAL64508.1"/>
    </source>
</evidence>
<evidence type="ECO:0000313" key="3">
    <source>
        <dbReference type="Proteomes" id="UP000249056"/>
    </source>
</evidence>
<dbReference type="EMBL" id="QKRW01000014">
    <property type="protein sequence ID" value="RAL64508.1"/>
    <property type="molecule type" value="Genomic_DNA"/>
</dbReference>
<sequence length="136" mass="14945">MPSTKRALAQANTNVILPPQKQNKEKCVPSNNDYESKTKEDQLAREAPTACPSTAGVISTSDSIYAQKDNSADYETLDSSVLNNLASARALSMQGDREAVIKRLRADDEKPSSKSKDKAFMHDAIKKLMTSLKKQK</sequence>
<protein>
    <submittedName>
        <fullName evidence="2">Uncharacterized protein</fullName>
    </submittedName>
</protein>
<gene>
    <name evidence="2" type="ORF">DID88_001983</name>
</gene>
<keyword evidence="3" id="KW-1185">Reference proteome</keyword>
<accession>A0A395IXN4</accession>
<dbReference type="OrthoDB" id="3509703at2759"/>
<evidence type="ECO:0000256" key="1">
    <source>
        <dbReference type="SAM" id="MobiDB-lite"/>
    </source>
</evidence>
<feature type="region of interest" description="Disordered" evidence="1">
    <location>
        <begin position="19"/>
        <end position="56"/>
    </location>
</feature>
<dbReference type="AlphaFoldDB" id="A0A395IXN4"/>